<organism evidence="2 3">
    <name type="scientific">Viridothelium virens</name>
    <name type="common">Speckled blister lichen</name>
    <name type="synonym">Trypethelium virens</name>
    <dbReference type="NCBI Taxonomy" id="1048519"/>
    <lineage>
        <taxon>Eukaryota</taxon>
        <taxon>Fungi</taxon>
        <taxon>Dikarya</taxon>
        <taxon>Ascomycota</taxon>
        <taxon>Pezizomycotina</taxon>
        <taxon>Dothideomycetes</taxon>
        <taxon>Dothideomycetes incertae sedis</taxon>
        <taxon>Trypetheliales</taxon>
        <taxon>Trypetheliaceae</taxon>
        <taxon>Viridothelium</taxon>
    </lineage>
</organism>
<keyword evidence="3" id="KW-1185">Reference proteome</keyword>
<feature type="chain" id="PRO_5025385738" evidence="1">
    <location>
        <begin position="23"/>
        <end position="419"/>
    </location>
</feature>
<gene>
    <name evidence="2" type="ORF">EV356DRAFT_183668</name>
</gene>
<feature type="signal peptide" evidence="1">
    <location>
        <begin position="1"/>
        <end position="22"/>
    </location>
</feature>
<evidence type="ECO:0000313" key="3">
    <source>
        <dbReference type="Proteomes" id="UP000800092"/>
    </source>
</evidence>
<sequence>MYSSASANAIVALGLLSARALADCISFGMDFQDGGSYFQNSLSQDNFTFVSEFEGCQSDVANNIFVDPQGDEYLCTDTPLTPDDTPQLSTCPIEKDQLYSGDWSIIILSNNGNAEPIAYERDFHLSVGPQQTTTFTPTVTVPVAVTPLVNVTSTTTDTTTTTLAPSTVTQPSTTVKPTTTVTPAAVTSTKTITLLTLHPTKWTLSIAKATATKTASCKAPIKPQTADPTATITPTLITAAALQSSSPSASAAVAIKRRSRVDRRVPLDAEQRISERKAKIAARGARFADIEKRGVDQTVTTITDTNTADWVTTTSTSTASATTATVYAAVTTTSTVTPAPITVVNGKTTAPVVTITAPTPTKTKTKIAIATSWVTKGLTQTYVTQPSPSLPRLHRLPLRRTAELLAVLSSEPLRSTAWT</sequence>
<dbReference type="AlphaFoldDB" id="A0A6A6H8E5"/>
<dbReference type="Proteomes" id="UP000800092">
    <property type="component" value="Unassembled WGS sequence"/>
</dbReference>
<keyword evidence="1" id="KW-0732">Signal</keyword>
<dbReference type="OrthoDB" id="3937708at2759"/>
<name>A0A6A6H8E5_VIRVR</name>
<evidence type="ECO:0000313" key="2">
    <source>
        <dbReference type="EMBL" id="KAF2233950.1"/>
    </source>
</evidence>
<reference evidence="2" key="1">
    <citation type="journal article" date="2020" name="Stud. Mycol.">
        <title>101 Dothideomycetes genomes: a test case for predicting lifestyles and emergence of pathogens.</title>
        <authorList>
            <person name="Haridas S."/>
            <person name="Albert R."/>
            <person name="Binder M."/>
            <person name="Bloem J."/>
            <person name="Labutti K."/>
            <person name="Salamov A."/>
            <person name="Andreopoulos B."/>
            <person name="Baker S."/>
            <person name="Barry K."/>
            <person name="Bills G."/>
            <person name="Bluhm B."/>
            <person name="Cannon C."/>
            <person name="Castanera R."/>
            <person name="Culley D."/>
            <person name="Daum C."/>
            <person name="Ezra D."/>
            <person name="Gonzalez J."/>
            <person name="Henrissat B."/>
            <person name="Kuo A."/>
            <person name="Liang C."/>
            <person name="Lipzen A."/>
            <person name="Lutzoni F."/>
            <person name="Magnuson J."/>
            <person name="Mondo S."/>
            <person name="Nolan M."/>
            <person name="Ohm R."/>
            <person name="Pangilinan J."/>
            <person name="Park H.-J."/>
            <person name="Ramirez L."/>
            <person name="Alfaro M."/>
            <person name="Sun H."/>
            <person name="Tritt A."/>
            <person name="Yoshinaga Y."/>
            <person name="Zwiers L.-H."/>
            <person name="Turgeon B."/>
            <person name="Goodwin S."/>
            <person name="Spatafora J."/>
            <person name="Crous P."/>
            <person name="Grigoriev I."/>
        </authorList>
    </citation>
    <scope>NUCLEOTIDE SEQUENCE</scope>
    <source>
        <strain evidence="2">Tuck. ex Michener</strain>
    </source>
</reference>
<protein>
    <submittedName>
        <fullName evidence="2">Uncharacterized protein</fullName>
    </submittedName>
</protein>
<accession>A0A6A6H8E5</accession>
<dbReference type="EMBL" id="ML991802">
    <property type="protein sequence ID" value="KAF2233950.1"/>
    <property type="molecule type" value="Genomic_DNA"/>
</dbReference>
<evidence type="ECO:0000256" key="1">
    <source>
        <dbReference type="SAM" id="SignalP"/>
    </source>
</evidence>
<proteinExistence type="predicted"/>